<feature type="compositionally biased region" description="Polar residues" evidence="2">
    <location>
        <begin position="129"/>
        <end position="139"/>
    </location>
</feature>
<comment type="similarity">
    <text evidence="1">Belongs to the SIP5 family.</text>
</comment>
<feature type="region of interest" description="Disordered" evidence="2">
    <location>
        <begin position="110"/>
        <end position="139"/>
    </location>
</feature>
<keyword evidence="4" id="KW-1185">Reference proteome</keyword>
<sequence length="362" mass="39151">MGNVLTKKPFHLTGHPSDQERHRTCSPSPTARIDQGYFVPQTTLYSAESRDYHVGKVHHLQLSRRLAPFYAGRDEADLLSDPPSKEPFLPPALHRSASADHLTLPSSDLLPSSDSLSVQSPCSGPHLSPPSNSLTVRSSHSAPPYRPLMPYLAFTVECPICFLYYPSNVNMTTCCRTVICTECFLQIRPFPNDSGSSSSPYPTTSCPYCVSSPFSITYTPPSFSSTTQSEAGFPARSGTGGVADLFRSDRRMAQHQDRARRAMSLLLDPSTSSSVPPATARQMNRYLTSAQALGVDIEEMMMAEAIRRSLLASESGEEGSNPSVLRRTEEEGGEGDDPSSSSSTSGEPVPTIPVPTIPSSSS</sequence>
<evidence type="ECO:0000313" key="4">
    <source>
        <dbReference type="Proteomes" id="UP000267251"/>
    </source>
</evidence>
<dbReference type="Proteomes" id="UP000267251">
    <property type="component" value="Unassembled WGS sequence"/>
</dbReference>
<dbReference type="InterPro" id="IPR039301">
    <property type="entry name" value="Sip5/DA2"/>
</dbReference>
<evidence type="ECO:0000256" key="2">
    <source>
        <dbReference type="SAM" id="MobiDB-lite"/>
    </source>
</evidence>
<dbReference type="PANTHER" id="PTHR31315">
    <property type="entry name" value="PROTEIN SIP5"/>
    <property type="match status" value="1"/>
</dbReference>
<feature type="region of interest" description="Disordered" evidence="2">
    <location>
        <begin position="311"/>
        <end position="362"/>
    </location>
</feature>
<organism evidence="3 4">
    <name type="scientific">Piptocephalis cylindrospora</name>
    <dbReference type="NCBI Taxonomy" id="1907219"/>
    <lineage>
        <taxon>Eukaryota</taxon>
        <taxon>Fungi</taxon>
        <taxon>Fungi incertae sedis</taxon>
        <taxon>Zoopagomycota</taxon>
        <taxon>Zoopagomycotina</taxon>
        <taxon>Zoopagomycetes</taxon>
        <taxon>Zoopagales</taxon>
        <taxon>Piptocephalidaceae</taxon>
        <taxon>Piptocephalis</taxon>
    </lineage>
</organism>
<dbReference type="AlphaFoldDB" id="A0A4P9Y3N0"/>
<evidence type="ECO:0000256" key="1">
    <source>
        <dbReference type="ARBA" id="ARBA00010402"/>
    </source>
</evidence>
<dbReference type="EMBL" id="KZ988008">
    <property type="protein sequence ID" value="RKP13485.1"/>
    <property type="molecule type" value="Genomic_DNA"/>
</dbReference>
<feature type="compositionally biased region" description="Low complexity" evidence="2">
    <location>
        <begin position="338"/>
        <end position="349"/>
    </location>
</feature>
<name>A0A4P9Y3N0_9FUNG</name>
<feature type="region of interest" description="Disordered" evidence="2">
    <location>
        <begin position="1"/>
        <end position="29"/>
    </location>
</feature>
<accession>A0A4P9Y3N0</accession>
<gene>
    <name evidence="3" type="ORF">BJ684DRAFT_20029</name>
</gene>
<proteinExistence type="inferred from homology"/>
<protein>
    <recommendedName>
        <fullName evidence="5">RING-type domain-containing protein</fullName>
    </recommendedName>
</protein>
<evidence type="ECO:0000313" key="3">
    <source>
        <dbReference type="EMBL" id="RKP13485.1"/>
    </source>
</evidence>
<reference evidence="4" key="1">
    <citation type="journal article" date="2018" name="Nat. Microbiol.">
        <title>Leveraging single-cell genomics to expand the fungal tree of life.</title>
        <authorList>
            <person name="Ahrendt S.R."/>
            <person name="Quandt C.A."/>
            <person name="Ciobanu D."/>
            <person name="Clum A."/>
            <person name="Salamov A."/>
            <person name="Andreopoulos B."/>
            <person name="Cheng J.F."/>
            <person name="Woyke T."/>
            <person name="Pelin A."/>
            <person name="Henrissat B."/>
            <person name="Reynolds N.K."/>
            <person name="Benny G.L."/>
            <person name="Smith M.E."/>
            <person name="James T.Y."/>
            <person name="Grigoriev I.V."/>
        </authorList>
    </citation>
    <scope>NUCLEOTIDE SEQUENCE [LARGE SCALE GENOMIC DNA]</scope>
</reference>
<dbReference type="PANTHER" id="PTHR31315:SF1">
    <property type="entry name" value="PROTEIN SIP5"/>
    <property type="match status" value="1"/>
</dbReference>
<evidence type="ECO:0008006" key="5">
    <source>
        <dbReference type="Google" id="ProtNLM"/>
    </source>
</evidence>
<dbReference type="GO" id="GO:0005737">
    <property type="term" value="C:cytoplasm"/>
    <property type="evidence" value="ECO:0007669"/>
    <property type="project" value="TreeGrafter"/>
</dbReference>
<dbReference type="OrthoDB" id="21471at2759"/>